<sequence>MASHDETTVPAAPLYDGEAADRDGVCRGSSIVFLPVYVLVLMVSFAGSKKPPAEPWVIVTRGILNTSVADS</sequence>
<accession>A0A2U2D643</accession>
<name>A0A2U2D643_9PSED</name>
<proteinExistence type="predicted"/>
<gene>
    <name evidence="3" type="ORF">C9I49_17025</name>
</gene>
<evidence type="ECO:0000313" key="4">
    <source>
        <dbReference type="Proteomes" id="UP000245056"/>
    </source>
</evidence>
<keyword evidence="2" id="KW-0812">Transmembrane</keyword>
<feature type="transmembrane region" description="Helical" evidence="2">
    <location>
        <begin position="31"/>
        <end position="48"/>
    </location>
</feature>
<organism evidence="3 4">
    <name type="scientific">Pseudomonas prosekii</name>
    <dbReference type="NCBI Taxonomy" id="1148509"/>
    <lineage>
        <taxon>Bacteria</taxon>
        <taxon>Pseudomonadati</taxon>
        <taxon>Pseudomonadota</taxon>
        <taxon>Gammaproteobacteria</taxon>
        <taxon>Pseudomonadales</taxon>
        <taxon>Pseudomonadaceae</taxon>
        <taxon>Pseudomonas</taxon>
    </lineage>
</organism>
<evidence type="ECO:0000256" key="2">
    <source>
        <dbReference type="SAM" id="Phobius"/>
    </source>
</evidence>
<dbReference type="Proteomes" id="UP000245056">
    <property type="component" value="Unassembled WGS sequence"/>
</dbReference>
<comment type="caution">
    <text evidence="3">The sequence shown here is derived from an EMBL/GenBank/DDBJ whole genome shotgun (WGS) entry which is preliminary data.</text>
</comment>
<protein>
    <submittedName>
        <fullName evidence="3">Uncharacterized protein</fullName>
    </submittedName>
</protein>
<feature type="region of interest" description="Disordered" evidence="1">
    <location>
        <begin position="1"/>
        <end position="21"/>
    </location>
</feature>
<reference evidence="3 4" key="1">
    <citation type="submission" date="2018-05" db="EMBL/GenBank/DDBJ databases">
        <title>Genome sequences of two Antarctic strains of Pseudomonas prosekii: insights into adaptation to extreme conditions.</title>
        <authorList>
            <person name="Snopkova K."/>
            <person name="Dufkova K."/>
            <person name="Cejkova D."/>
            <person name="Sedlacek I."/>
            <person name="Smajs D."/>
        </authorList>
    </citation>
    <scope>NUCLEOTIDE SEQUENCE [LARGE SCALE GENOMIC DNA]</scope>
    <source>
        <strain evidence="3 4">P2673</strain>
    </source>
</reference>
<keyword evidence="2" id="KW-0472">Membrane</keyword>
<dbReference type="EMBL" id="QFAW01000022">
    <property type="protein sequence ID" value="PWE43090.1"/>
    <property type="molecule type" value="Genomic_DNA"/>
</dbReference>
<keyword evidence="2" id="KW-1133">Transmembrane helix</keyword>
<evidence type="ECO:0000256" key="1">
    <source>
        <dbReference type="SAM" id="MobiDB-lite"/>
    </source>
</evidence>
<evidence type="ECO:0000313" key="3">
    <source>
        <dbReference type="EMBL" id="PWE43090.1"/>
    </source>
</evidence>
<dbReference type="AlphaFoldDB" id="A0A2U2D643"/>